<dbReference type="Pfam" id="PF00392">
    <property type="entry name" value="GntR"/>
    <property type="match status" value="1"/>
</dbReference>
<dbReference type="OrthoDB" id="7989071at2"/>
<dbReference type="EMBL" id="CP001854">
    <property type="protein sequence ID" value="ADB49745.1"/>
    <property type="molecule type" value="Genomic_DNA"/>
</dbReference>
<dbReference type="KEGG" id="cwo:Cwoe_1316"/>
<evidence type="ECO:0000256" key="2">
    <source>
        <dbReference type="ARBA" id="ARBA00023125"/>
    </source>
</evidence>
<dbReference type="SMART" id="SM00345">
    <property type="entry name" value="HTH_GNTR"/>
    <property type="match status" value="1"/>
</dbReference>
<keyword evidence="3" id="KW-0804">Transcription</keyword>
<dbReference type="CDD" id="cd07377">
    <property type="entry name" value="WHTH_GntR"/>
    <property type="match status" value="1"/>
</dbReference>
<proteinExistence type="predicted"/>
<reference evidence="5 6" key="1">
    <citation type="journal article" date="2010" name="Stand. Genomic Sci.">
        <title>Complete genome sequence of Conexibacter woesei type strain (ID131577).</title>
        <authorList>
            <person name="Pukall R."/>
            <person name="Lapidus A."/>
            <person name="Glavina Del Rio T."/>
            <person name="Copeland A."/>
            <person name="Tice H."/>
            <person name="Cheng J.-F."/>
            <person name="Lucas S."/>
            <person name="Chen F."/>
            <person name="Nolan M."/>
            <person name="Bruce D."/>
            <person name="Goodwin L."/>
            <person name="Pitluck S."/>
            <person name="Mavromatis K."/>
            <person name="Ivanova N."/>
            <person name="Ovchinnikova G."/>
            <person name="Pati A."/>
            <person name="Chen A."/>
            <person name="Palaniappan K."/>
            <person name="Land M."/>
            <person name="Hauser L."/>
            <person name="Chang Y.-J."/>
            <person name="Jeffries C.D."/>
            <person name="Chain P."/>
            <person name="Meincke L."/>
            <person name="Sims D."/>
            <person name="Brettin T."/>
            <person name="Detter J.C."/>
            <person name="Rohde M."/>
            <person name="Goeker M."/>
            <person name="Bristow J."/>
            <person name="Eisen J.A."/>
            <person name="Markowitz V."/>
            <person name="Kyrpides N.C."/>
            <person name="Klenk H.-P."/>
            <person name="Hugenholtz P."/>
        </authorList>
    </citation>
    <scope>NUCLEOTIDE SEQUENCE [LARGE SCALE GENOMIC DNA]</scope>
    <source>
        <strain evidence="6">DSM 14684 / CIP 108061 / JCM 11494 / NBRC 100937 / ID131577</strain>
    </source>
</reference>
<dbReference type="HOGENOM" id="CLU_017584_9_5_11"/>
<dbReference type="Proteomes" id="UP000008229">
    <property type="component" value="Chromosome"/>
</dbReference>
<reference evidence="6" key="2">
    <citation type="submission" date="2010-01" db="EMBL/GenBank/DDBJ databases">
        <title>The complete genome of Conexibacter woesei DSM 14684.</title>
        <authorList>
            <consortium name="US DOE Joint Genome Institute (JGI-PGF)"/>
            <person name="Lucas S."/>
            <person name="Copeland A."/>
            <person name="Lapidus A."/>
            <person name="Glavina del Rio T."/>
            <person name="Dalin E."/>
            <person name="Tice H."/>
            <person name="Bruce D."/>
            <person name="Goodwin L."/>
            <person name="Pitluck S."/>
            <person name="Kyrpides N."/>
            <person name="Mavromatis K."/>
            <person name="Ivanova N."/>
            <person name="Mikhailova N."/>
            <person name="Chertkov O."/>
            <person name="Brettin T."/>
            <person name="Detter J.C."/>
            <person name="Han C."/>
            <person name="Larimer F."/>
            <person name="Land M."/>
            <person name="Hauser L."/>
            <person name="Markowitz V."/>
            <person name="Cheng J.-F."/>
            <person name="Hugenholtz P."/>
            <person name="Woyke T."/>
            <person name="Wu D."/>
            <person name="Pukall R."/>
            <person name="Steenblock K."/>
            <person name="Schneider S."/>
            <person name="Klenk H.-P."/>
            <person name="Eisen J.A."/>
        </authorList>
    </citation>
    <scope>NUCLEOTIDE SEQUENCE [LARGE SCALE GENOMIC DNA]</scope>
    <source>
        <strain evidence="6">DSM 14684 / CIP 108061 / JCM 11494 / NBRC 100937 / ID131577</strain>
    </source>
</reference>
<dbReference type="PANTHER" id="PTHR43537:SF5">
    <property type="entry name" value="UXU OPERON TRANSCRIPTIONAL REGULATOR"/>
    <property type="match status" value="1"/>
</dbReference>
<evidence type="ECO:0000313" key="6">
    <source>
        <dbReference type="Proteomes" id="UP000008229"/>
    </source>
</evidence>
<dbReference type="SUPFAM" id="SSF48008">
    <property type="entry name" value="GntR ligand-binding domain-like"/>
    <property type="match status" value="1"/>
</dbReference>
<dbReference type="SUPFAM" id="SSF46785">
    <property type="entry name" value="Winged helix' DNA-binding domain"/>
    <property type="match status" value="1"/>
</dbReference>
<dbReference type="Gene3D" id="1.20.120.530">
    <property type="entry name" value="GntR ligand-binding domain-like"/>
    <property type="match status" value="1"/>
</dbReference>
<dbReference type="STRING" id="469383.Cwoe_1316"/>
<dbReference type="InterPro" id="IPR008920">
    <property type="entry name" value="TF_FadR/GntR_C"/>
</dbReference>
<keyword evidence="1" id="KW-0805">Transcription regulation</keyword>
<keyword evidence="6" id="KW-1185">Reference proteome</keyword>
<dbReference type="InterPro" id="IPR036390">
    <property type="entry name" value="WH_DNA-bd_sf"/>
</dbReference>
<dbReference type="GO" id="GO:0003700">
    <property type="term" value="F:DNA-binding transcription factor activity"/>
    <property type="evidence" value="ECO:0007669"/>
    <property type="project" value="InterPro"/>
</dbReference>
<keyword evidence="2" id="KW-0238">DNA-binding</keyword>
<evidence type="ECO:0000313" key="5">
    <source>
        <dbReference type="EMBL" id="ADB49745.1"/>
    </source>
</evidence>
<evidence type="ECO:0000256" key="3">
    <source>
        <dbReference type="ARBA" id="ARBA00023163"/>
    </source>
</evidence>
<dbReference type="AlphaFoldDB" id="D3FES1"/>
<evidence type="ECO:0000259" key="4">
    <source>
        <dbReference type="PROSITE" id="PS50949"/>
    </source>
</evidence>
<dbReference type="Gene3D" id="1.10.10.10">
    <property type="entry name" value="Winged helix-like DNA-binding domain superfamily/Winged helix DNA-binding domain"/>
    <property type="match status" value="1"/>
</dbReference>
<dbReference type="PROSITE" id="PS50949">
    <property type="entry name" value="HTH_GNTR"/>
    <property type="match status" value="1"/>
</dbReference>
<dbReference type="PRINTS" id="PR00035">
    <property type="entry name" value="HTHGNTR"/>
</dbReference>
<dbReference type="SMART" id="SM00895">
    <property type="entry name" value="FCD"/>
    <property type="match status" value="1"/>
</dbReference>
<dbReference type="InterPro" id="IPR011711">
    <property type="entry name" value="GntR_C"/>
</dbReference>
<dbReference type="eggNOG" id="COG2186">
    <property type="taxonomic scope" value="Bacteria"/>
</dbReference>
<dbReference type="Pfam" id="PF07729">
    <property type="entry name" value="FCD"/>
    <property type="match status" value="1"/>
</dbReference>
<dbReference type="InterPro" id="IPR036388">
    <property type="entry name" value="WH-like_DNA-bd_sf"/>
</dbReference>
<dbReference type="InterPro" id="IPR000524">
    <property type="entry name" value="Tscrpt_reg_HTH_GntR"/>
</dbReference>
<dbReference type="PANTHER" id="PTHR43537">
    <property type="entry name" value="TRANSCRIPTIONAL REGULATOR, GNTR FAMILY"/>
    <property type="match status" value="1"/>
</dbReference>
<organism evidence="5 6">
    <name type="scientific">Conexibacter woesei (strain DSM 14684 / CCUG 47730 / CIP 108061 / JCM 11494 / NBRC 100937 / ID131577)</name>
    <dbReference type="NCBI Taxonomy" id="469383"/>
    <lineage>
        <taxon>Bacteria</taxon>
        <taxon>Bacillati</taxon>
        <taxon>Actinomycetota</taxon>
        <taxon>Thermoleophilia</taxon>
        <taxon>Solirubrobacterales</taxon>
        <taxon>Conexibacteraceae</taxon>
        <taxon>Conexibacter</taxon>
    </lineage>
</organism>
<dbReference type="GO" id="GO:0003677">
    <property type="term" value="F:DNA binding"/>
    <property type="evidence" value="ECO:0007669"/>
    <property type="project" value="UniProtKB-KW"/>
</dbReference>
<accession>D3FES1</accession>
<feature type="domain" description="HTH gntR-type" evidence="4">
    <location>
        <begin position="1"/>
        <end position="69"/>
    </location>
</feature>
<name>D3FES1_CONWI</name>
<gene>
    <name evidence="5" type="ordered locus">Cwoe_1316</name>
</gene>
<protein>
    <submittedName>
        <fullName evidence="5">GntR domain protein</fullName>
    </submittedName>
</protein>
<dbReference type="RefSeq" id="WP_012932796.1">
    <property type="nucleotide sequence ID" value="NC_013739.1"/>
</dbReference>
<sequence>MPPRNHVAERLRELLSDQDVAPGDRLPPERELAARLGVSRSSLREGLRRLSDLGIIESRQGSGTYLAPVDLGDLFEVRQRLEPLAARLAAERREPHDLLALEEALAEMRAARDDAAGFGEADVRAHTVIVEASGSLPVRVLFAAIADLLRHSRTTTAANAPLRADALREMTEIVGAIRAHDGAAAEAAMRGHLAHVGATVPA</sequence>
<evidence type="ECO:0000256" key="1">
    <source>
        <dbReference type="ARBA" id="ARBA00023015"/>
    </source>
</evidence>